<organism evidence="8 9">
    <name type="scientific">Staphylococcus gallinarum</name>
    <dbReference type="NCBI Taxonomy" id="1293"/>
    <lineage>
        <taxon>Bacteria</taxon>
        <taxon>Bacillati</taxon>
        <taxon>Bacillota</taxon>
        <taxon>Bacilli</taxon>
        <taxon>Bacillales</taxon>
        <taxon>Staphylococcaceae</taxon>
        <taxon>Staphylococcus</taxon>
    </lineage>
</organism>
<dbReference type="Pfam" id="PF07799">
    <property type="entry name" value="DUF1643"/>
    <property type="match status" value="1"/>
</dbReference>
<dbReference type="AlphaFoldDB" id="A0A380F9N7"/>
<name>A0A380F9N7_STAGA</name>
<evidence type="ECO:0000259" key="7">
    <source>
        <dbReference type="PROSITE" id="PS50249"/>
    </source>
</evidence>
<keyword evidence="3" id="KW-0479">Metal-binding</keyword>
<comment type="similarity">
    <text evidence="1">Belongs to the UPF0758 family.</text>
</comment>
<dbReference type="PANTHER" id="PTHR30471">
    <property type="entry name" value="DNA REPAIR PROTEIN RADC"/>
    <property type="match status" value="1"/>
</dbReference>
<dbReference type="InterPro" id="IPR025657">
    <property type="entry name" value="RadC_JAB"/>
</dbReference>
<dbReference type="EMBL" id="UHDK01000001">
    <property type="protein sequence ID" value="SUM30917.1"/>
    <property type="molecule type" value="Genomic_DNA"/>
</dbReference>
<evidence type="ECO:0000256" key="4">
    <source>
        <dbReference type="ARBA" id="ARBA00022801"/>
    </source>
</evidence>
<feature type="domain" description="MPN" evidence="7">
    <location>
        <begin position="185"/>
        <end position="250"/>
    </location>
</feature>
<evidence type="ECO:0000313" key="9">
    <source>
        <dbReference type="Proteomes" id="UP000255277"/>
    </source>
</evidence>
<sequence length="250" mass="28908">MTKQHRYLLKKLWDKDKQAITIITMYPHYDGVLNIDLTTQLIMNKVSEMDVFGSIHFVNLYSNISTPINLKHLENAYDKHTDIQIMKAVKESDEVILAWGAYAKKPVVETRVKEVLEMLKPHKKKVKQLINPETNEIMHPLNPKARQKMGVKSLMNMEVNMESKQINIVSLQMIKTGTLSYLKRRITSPEDATDIMKSFIGNSDREHLILICMNSKNEPTHIQTLSIGSINQSIIHPREIFKNCHTQQCQ</sequence>
<dbReference type="STRING" id="1293.SH09_01405"/>
<evidence type="ECO:0000256" key="2">
    <source>
        <dbReference type="ARBA" id="ARBA00022670"/>
    </source>
</evidence>
<evidence type="ECO:0000256" key="3">
    <source>
        <dbReference type="ARBA" id="ARBA00022723"/>
    </source>
</evidence>
<dbReference type="InterPro" id="IPR001405">
    <property type="entry name" value="UPF0758"/>
</dbReference>
<keyword evidence="4" id="KW-0378">Hydrolase</keyword>
<evidence type="ECO:0000256" key="1">
    <source>
        <dbReference type="ARBA" id="ARBA00010243"/>
    </source>
</evidence>
<evidence type="ECO:0000256" key="5">
    <source>
        <dbReference type="ARBA" id="ARBA00022833"/>
    </source>
</evidence>
<dbReference type="GO" id="GO:0006508">
    <property type="term" value="P:proteolysis"/>
    <property type="evidence" value="ECO:0007669"/>
    <property type="project" value="UniProtKB-KW"/>
</dbReference>
<dbReference type="GO" id="GO:0046872">
    <property type="term" value="F:metal ion binding"/>
    <property type="evidence" value="ECO:0007669"/>
    <property type="project" value="UniProtKB-KW"/>
</dbReference>
<protein>
    <submittedName>
        <fullName evidence="8">Uncharacterized protein conserved in bacteria</fullName>
    </submittedName>
</protein>
<proteinExistence type="inferred from homology"/>
<dbReference type="InterPro" id="IPR037518">
    <property type="entry name" value="MPN"/>
</dbReference>
<dbReference type="Pfam" id="PF04002">
    <property type="entry name" value="RadC"/>
    <property type="match status" value="1"/>
</dbReference>
<keyword evidence="6" id="KW-0482">Metalloprotease</keyword>
<keyword evidence="2" id="KW-0645">Protease</keyword>
<dbReference type="Gene3D" id="3.40.140.10">
    <property type="entry name" value="Cytidine Deaminase, domain 2"/>
    <property type="match status" value="1"/>
</dbReference>
<accession>A0A380F9N7</accession>
<dbReference type="Proteomes" id="UP000255277">
    <property type="component" value="Unassembled WGS sequence"/>
</dbReference>
<dbReference type="GO" id="GO:0008237">
    <property type="term" value="F:metallopeptidase activity"/>
    <property type="evidence" value="ECO:0007669"/>
    <property type="project" value="UniProtKB-KW"/>
</dbReference>
<dbReference type="InterPro" id="IPR012441">
    <property type="entry name" value="DUF1643"/>
</dbReference>
<evidence type="ECO:0000313" key="8">
    <source>
        <dbReference type="EMBL" id="SUM30917.1"/>
    </source>
</evidence>
<dbReference type="PROSITE" id="PS50249">
    <property type="entry name" value="MPN"/>
    <property type="match status" value="1"/>
</dbReference>
<keyword evidence="5" id="KW-0862">Zinc</keyword>
<reference evidence="8 9" key="1">
    <citation type="submission" date="2018-06" db="EMBL/GenBank/DDBJ databases">
        <authorList>
            <consortium name="Pathogen Informatics"/>
            <person name="Doyle S."/>
        </authorList>
    </citation>
    <scope>NUCLEOTIDE SEQUENCE [LARGE SCALE GENOMIC DNA]</scope>
    <source>
        <strain evidence="8 9">NCTC12195</strain>
    </source>
</reference>
<gene>
    <name evidence="8" type="ORF">NCTC12195_00318</name>
</gene>
<evidence type="ECO:0000256" key="6">
    <source>
        <dbReference type="ARBA" id="ARBA00023049"/>
    </source>
</evidence>
<dbReference type="PANTHER" id="PTHR30471:SF3">
    <property type="entry name" value="UPF0758 PROTEIN YEES-RELATED"/>
    <property type="match status" value="1"/>
</dbReference>